<proteinExistence type="predicted"/>
<organism evidence="1 2">
    <name type="scientific">Gloeobacter violaceus (strain ATCC 29082 / PCC 7421)</name>
    <dbReference type="NCBI Taxonomy" id="251221"/>
    <lineage>
        <taxon>Bacteria</taxon>
        <taxon>Bacillati</taxon>
        <taxon>Cyanobacteriota</taxon>
        <taxon>Cyanophyceae</taxon>
        <taxon>Gloeobacterales</taxon>
        <taxon>Gloeobacteraceae</taxon>
        <taxon>Gloeobacter</taxon>
    </lineage>
</organism>
<keyword evidence="2" id="KW-1185">Reference proteome</keyword>
<dbReference type="EMBL" id="BA000045">
    <property type="protein sequence ID" value="BAC90904.1"/>
    <property type="molecule type" value="Genomic_DNA"/>
</dbReference>
<sequence length="387" mass="43108">MDGTDSMRGYVTRSGTTTRYQELLRALEDALQQFPQSSRQAYKFGTRVEALPERRLNIVAGKDPGFYGGVGLYTEIERVLSDRYIPTKPNYLAVIVTDLYQRGTDVTSLVRLLKTRYLDKNWVVGLVGIESLFAGRVYDLDTAEANRSIKANRPVYALVIGTQANVAHYFDALKRANRTLEQSAQFVIFSGQPLKAGVNFFAEAPLLDSQDDGGLISMGLLEDGRTFWFRQQGQADRATFRVCPRLSLLPYAVGLDGQGDWQSRVAVLEPESSPKTVPWVDAVQVRSDPAACSTEPQSPLPTGTPLGLAISVNTKLLSNAQEGDYFFEVNLRPAPGRYPSWWDSWNTEDGVGEPSRTLHLKQFLRSLQAVALGGARRELSIPFYIRR</sequence>
<dbReference type="EnsemblBacteria" id="BAC90904">
    <property type="protein sequence ID" value="BAC90904"/>
    <property type="gene ID" value="BAC90904"/>
</dbReference>
<name>Q7NCL5_GLOVI</name>
<dbReference type="eggNOG" id="ENOG502ZVZA">
    <property type="taxonomic scope" value="Bacteria"/>
</dbReference>
<evidence type="ECO:0000313" key="1">
    <source>
        <dbReference type="EMBL" id="BAC90904.1"/>
    </source>
</evidence>
<protein>
    <submittedName>
        <fullName evidence="1">Glr2963 protein</fullName>
    </submittedName>
</protein>
<dbReference type="PhylomeDB" id="Q7NCL5"/>
<evidence type="ECO:0000313" key="2">
    <source>
        <dbReference type="Proteomes" id="UP000000557"/>
    </source>
</evidence>
<dbReference type="AlphaFoldDB" id="Q7NCL5"/>
<dbReference type="STRING" id="251221.gene:10760467"/>
<reference evidence="1 2" key="2">
    <citation type="journal article" date="2003" name="DNA Res.">
        <title>Complete genome structure of Gloeobacter violaceus PCC 7421, a cyanobacterium that lacks thylakoids (supplement).</title>
        <authorList>
            <person name="Nakamura Y."/>
            <person name="Kaneko T."/>
            <person name="Sato S."/>
            <person name="Mimuro M."/>
            <person name="Miyashita H."/>
            <person name="Tsuchiya T."/>
            <person name="Sasamoto S."/>
            <person name="Watanabe A."/>
            <person name="Kawashima K."/>
            <person name="Kishida Y."/>
            <person name="Kiyokawa C."/>
            <person name="Kohara M."/>
            <person name="Matsumoto M."/>
            <person name="Matsuno A."/>
            <person name="Nakazaki N."/>
            <person name="Shimpo S."/>
            <person name="Takeuchi C."/>
            <person name="Yamada M."/>
            <person name="Tabata S."/>
        </authorList>
    </citation>
    <scope>NUCLEOTIDE SEQUENCE [LARGE SCALE GENOMIC DNA]</scope>
    <source>
        <strain evidence="2">ATCC 29082 / PCC 7421</strain>
    </source>
</reference>
<dbReference type="OrthoDB" id="512896at2"/>
<dbReference type="HOGENOM" id="CLU_596800_0_0_3"/>
<accession>Q7NCL5</accession>
<dbReference type="Proteomes" id="UP000000557">
    <property type="component" value="Chromosome"/>
</dbReference>
<dbReference type="KEGG" id="gvi:glr2963"/>
<gene>
    <name evidence="1" type="ordered locus">glr2963</name>
</gene>
<reference evidence="1 2" key="1">
    <citation type="journal article" date="2003" name="DNA Res.">
        <title>Complete genome structure of Gloeobacter violaceus PCC 7421, a cyanobacterium that lacks thylakoids.</title>
        <authorList>
            <person name="Nakamura Y."/>
            <person name="Kaneko T."/>
            <person name="Sato S."/>
            <person name="Mimuro M."/>
            <person name="Miyashita H."/>
            <person name="Tsuchiya T."/>
            <person name="Sasamoto S."/>
            <person name="Watanabe A."/>
            <person name="Kawashima K."/>
            <person name="Kishida Y."/>
            <person name="Kiyokawa C."/>
            <person name="Kohara M."/>
            <person name="Matsumoto M."/>
            <person name="Matsuno A."/>
            <person name="Nakazaki N."/>
            <person name="Shimpo S."/>
            <person name="Takeuchi C."/>
            <person name="Yamada M."/>
            <person name="Tabata S."/>
        </authorList>
    </citation>
    <scope>NUCLEOTIDE SEQUENCE [LARGE SCALE GENOMIC DNA]</scope>
    <source>
        <strain evidence="2">ATCC 29082 / PCC 7421</strain>
    </source>
</reference>
<dbReference type="InParanoid" id="Q7NCL5"/>